<dbReference type="Gene3D" id="2.60.40.790">
    <property type="match status" value="1"/>
</dbReference>
<proteinExistence type="predicted"/>
<accession>A0A812IK72</accession>
<dbReference type="PROSITE" id="PS51203">
    <property type="entry name" value="CS"/>
    <property type="match status" value="1"/>
</dbReference>
<evidence type="ECO:0000259" key="1">
    <source>
        <dbReference type="PROSITE" id="PS51203"/>
    </source>
</evidence>
<comment type="caution">
    <text evidence="2">The sequence shown here is derived from an EMBL/GenBank/DDBJ whole genome shotgun (WGS) entry which is preliminary data.</text>
</comment>
<name>A0A812IK72_9DINO</name>
<keyword evidence="3" id="KW-1185">Reference proteome</keyword>
<organism evidence="2 3">
    <name type="scientific">Symbiodinium natans</name>
    <dbReference type="NCBI Taxonomy" id="878477"/>
    <lineage>
        <taxon>Eukaryota</taxon>
        <taxon>Sar</taxon>
        <taxon>Alveolata</taxon>
        <taxon>Dinophyceae</taxon>
        <taxon>Suessiales</taxon>
        <taxon>Symbiodiniaceae</taxon>
        <taxon>Symbiodinium</taxon>
    </lineage>
</organism>
<reference evidence="2" key="1">
    <citation type="submission" date="2021-02" db="EMBL/GenBank/DDBJ databases">
        <authorList>
            <person name="Dougan E. K."/>
            <person name="Rhodes N."/>
            <person name="Thang M."/>
            <person name="Chan C."/>
        </authorList>
    </citation>
    <scope>NUCLEOTIDE SEQUENCE</scope>
</reference>
<evidence type="ECO:0000313" key="2">
    <source>
        <dbReference type="EMBL" id="CAE7038134.1"/>
    </source>
</evidence>
<dbReference type="OrthoDB" id="515366at2759"/>
<dbReference type="PANTHER" id="PTHR12356:SF18">
    <property type="entry name" value="NUDC DOMAIN-CONTAINING PROTEIN 2"/>
    <property type="match status" value="1"/>
</dbReference>
<dbReference type="PANTHER" id="PTHR12356">
    <property type="entry name" value="NUCLEAR MOVEMENT PROTEIN NUDC"/>
    <property type="match status" value="1"/>
</dbReference>
<protein>
    <submittedName>
        <fullName evidence="2">BOB1 protein</fullName>
    </submittedName>
</protein>
<feature type="domain" description="CS" evidence="1">
    <location>
        <begin position="24"/>
        <end position="112"/>
    </location>
</feature>
<dbReference type="Proteomes" id="UP000604046">
    <property type="component" value="Unassembled WGS sequence"/>
</dbReference>
<gene>
    <name evidence="2" type="primary">BOB1</name>
    <name evidence="2" type="ORF">SNAT2548_LOCUS4576</name>
</gene>
<sequence>MQEDNPELRKLTEKARGRQQFVYDGRTVYEWEQNIDETHIYIQPPPGVTKHHLDIKIEPRHLRVGIKGNPPFLNEDPFSLVETDSSFWMIEDGELHIQLQKAHKGETWAAALKGHGQLDMFSEQEINKKLMLERFQAMALKC</sequence>
<evidence type="ECO:0000313" key="3">
    <source>
        <dbReference type="Proteomes" id="UP000604046"/>
    </source>
</evidence>
<dbReference type="SUPFAM" id="SSF49764">
    <property type="entry name" value="HSP20-like chaperones"/>
    <property type="match status" value="1"/>
</dbReference>
<dbReference type="AlphaFoldDB" id="A0A812IK72"/>
<dbReference type="GO" id="GO:0006457">
    <property type="term" value="P:protein folding"/>
    <property type="evidence" value="ECO:0007669"/>
    <property type="project" value="TreeGrafter"/>
</dbReference>
<dbReference type="EMBL" id="CAJNDS010000281">
    <property type="protein sequence ID" value="CAE7038134.1"/>
    <property type="molecule type" value="Genomic_DNA"/>
</dbReference>
<dbReference type="GO" id="GO:0051082">
    <property type="term" value="F:unfolded protein binding"/>
    <property type="evidence" value="ECO:0007669"/>
    <property type="project" value="TreeGrafter"/>
</dbReference>
<dbReference type="CDD" id="cd06467">
    <property type="entry name" value="p23_NUDC_like"/>
    <property type="match status" value="1"/>
</dbReference>
<dbReference type="InterPro" id="IPR037898">
    <property type="entry name" value="NudC_fam"/>
</dbReference>
<dbReference type="InterPro" id="IPR008978">
    <property type="entry name" value="HSP20-like_chaperone"/>
</dbReference>
<dbReference type="Pfam" id="PF04969">
    <property type="entry name" value="CS"/>
    <property type="match status" value="1"/>
</dbReference>
<dbReference type="InterPro" id="IPR007052">
    <property type="entry name" value="CS_dom"/>
</dbReference>
<dbReference type="GO" id="GO:0005737">
    <property type="term" value="C:cytoplasm"/>
    <property type="evidence" value="ECO:0007669"/>
    <property type="project" value="TreeGrafter"/>
</dbReference>